<dbReference type="EMBL" id="LLZZ01000132">
    <property type="protein sequence ID" value="KTB01171.1"/>
    <property type="molecule type" value="Genomic_DNA"/>
</dbReference>
<feature type="region of interest" description="Disordered" evidence="5">
    <location>
        <begin position="588"/>
        <end position="677"/>
    </location>
</feature>
<name>A0A0W0E679_CANGB</name>
<keyword evidence="1 4" id="KW-0175">Coiled coil</keyword>
<dbReference type="GO" id="GO:0003777">
    <property type="term" value="F:microtubule motor activity"/>
    <property type="evidence" value="ECO:0007669"/>
    <property type="project" value="InterPro"/>
</dbReference>
<dbReference type="InterPro" id="IPR036961">
    <property type="entry name" value="Kinesin_motor_dom_sf"/>
</dbReference>
<evidence type="ECO:0000256" key="4">
    <source>
        <dbReference type="SAM" id="Coils"/>
    </source>
</evidence>
<keyword evidence="3" id="KW-0067">ATP-binding</keyword>
<evidence type="ECO:0000256" key="1">
    <source>
        <dbReference type="ARBA" id="ARBA00023054"/>
    </source>
</evidence>
<reference evidence="7 9" key="1">
    <citation type="submission" date="2015-10" db="EMBL/GenBank/DDBJ databases">
        <title>Draft genomes sequences of Candida glabrata isolates 1A, 1B, 2A, 2B, 3A and 3B.</title>
        <authorList>
            <person name="Haavelsrud O.E."/>
            <person name="Gaustad P."/>
        </authorList>
    </citation>
    <scope>NUCLEOTIDE SEQUENCE [LARGE SCALE GENOMIC DNA]</scope>
    <source>
        <strain evidence="7">910700640</strain>
    </source>
</reference>
<dbReference type="SUPFAM" id="SSF52540">
    <property type="entry name" value="P-loop containing nucleoside triphosphate hydrolases"/>
    <property type="match status" value="1"/>
</dbReference>
<dbReference type="GO" id="GO:0005524">
    <property type="term" value="F:ATP binding"/>
    <property type="evidence" value="ECO:0007669"/>
    <property type="project" value="UniProtKB-UniRule"/>
</dbReference>
<dbReference type="GO" id="GO:0008017">
    <property type="term" value="F:microtubule binding"/>
    <property type="evidence" value="ECO:0007669"/>
    <property type="project" value="InterPro"/>
</dbReference>
<dbReference type="PANTHER" id="PTHR47968">
    <property type="entry name" value="CENTROMERE PROTEIN E"/>
    <property type="match status" value="1"/>
</dbReference>
<keyword evidence="2 3" id="KW-0505">Motor protein</keyword>
<dbReference type="PRINTS" id="PR00380">
    <property type="entry name" value="KINESINHEAVY"/>
</dbReference>
<dbReference type="AlphaFoldDB" id="A0A0W0E679"/>
<dbReference type="EMBL" id="LLZZ01000115">
    <property type="protein sequence ID" value="KTB04917.1"/>
    <property type="molecule type" value="Genomic_DNA"/>
</dbReference>
<sequence>MVMHWSLGSKDTERLPSDLISLTAKPIEPSPVTAVVRLATANKEKLAELEKQRSADTQDVVKQVRHFTLQENNTIIHYPITNFADESIFNFEKVYDVGVPLVDIHKSLSESVLKDIYDGYDVSIISYGEAGSGKSFTLFGNEDSDGIIALTFQDIIQKKRELEKDQNTIVNIQISALEISLEKVYDMLHSADDRKPLKSHHETKKFGLYYQEANNEYINSIKEFDRVMKLIQDNKEASEKKMDSKRSTSHVVIRCSVEQLDRVHGTITSSNIIFADLCGSNRFEKDVDQKLGVENIKKLNLSISNLESVVNSVLQNQQKNHLYIENKLVPSVNSSDLQRVPYKDSQLTGLIQEALGGNSRTRVVLNCFDDKSHHEETIATLRFGVQLQNILNFVRADVTGLNSKKTLDLLIDNMKVIENNYDQKITLLESELNKLADTVKKAKVTEELETEIVEKNDEIKKLREQLETMTQLFNNIDPKESEDTKKIIQTLMEKCESVAQLQLELEGQLHENSILKGDGEIKDAKIRTLETMNSRLVEQLQNQESSTQDILKSNGILKKELEALSNISKSQQEKIKILEAKLRDSVVISSTESSPRKGSVSSSSINTMLPIDESDGQSKSWGFVSSSSKTGNFWGGRKVSTSSMTTITSQDSFQPKPLKKGFSLNTVKPKNEPEAGS</sequence>
<organism evidence="7 9">
    <name type="scientific">Candida glabrata</name>
    <name type="common">Yeast</name>
    <name type="synonym">Torulopsis glabrata</name>
    <dbReference type="NCBI Taxonomy" id="5478"/>
    <lineage>
        <taxon>Eukaryota</taxon>
        <taxon>Fungi</taxon>
        <taxon>Dikarya</taxon>
        <taxon>Ascomycota</taxon>
        <taxon>Saccharomycotina</taxon>
        <taxon>Saccharomycetes</taxon>
        <taxon>Saccharomycetales</taxon>
        <taxon>Saccharomycetaceae</taxon>
        <taxon>Nakaseomyces</taxon>
    </lineage>
</organism>
<dbReference type="PANTHER" id="PTHR47968:SF75">
    <property type="entry name" value="CENTROMERE-ASSOCIATED PROTEIN E"/>
    <property type="match status" value="1"/>
</dbReference>
<dbReference type="VEuPathDB" id="FungiDB:B1J91_L05104g"/>
<evidence type="ECO:0000259" key="6">
    <source>
        <dbReference type="PROSITE" id="PS50067"/>
    </source>
</evidence>
<accession>A0A0W0E679</accession>
<evidence type="ECO:0000313" key="8">
    <source>
        <dbReference type="EMBL" id="KTB04917.1"/>
    </source>
</evidence>
<dbReference type="Gene3D" id="3.40.850.10">
    <property type="entry name" value="Kinesin motor domain"/>
    <property type="match status" value="1"/>
</dbReference>
<dbReference type="InterPro" id="IPR001752">
    <property type="entry name" value="Kinesin_motor_dom"/>
</dbReference>
<evidence type="ECO:0000313" key="9">
    <source>
        <dbReference type="Proteomes" id="UP000054886"/>
    </source>
</evidence>
<gene>
    <name evidence="7" type="ORF">AO440_004653</name>
    <name evidence="8" type="ORF">AO440_004933</name>
</gene>
<dbReference type="VEuPathDB" id="FungiDB:CAGL0L05104g"/>
<evidence type="ECO:0000313" key="7">
    <source>
        <dbReference type="EMBL" id="KTB01171.1"/>
    </source>
</evidence>
<dbReference type="InterPro" id="IPR027640">
    <property type="entry name" value="Kinesin-like_fam"/>
</dbReference>
<feature type="compositionally biased region" description="Polar residues" evidence="5">
    <location>
        <begin position="639"/>
        <end position="653"/>
    </location>
</feature>
<evidence type="ECO:0000256" key="2">
    <source>
        <dbReference type="ARBA" id="ARBA00023175"/>
    </source>
</evidence>
<feature type="domain" description="Kinesin motor" evidence="6">
    <location>
        <begin position="31"/>
        <end position="390"/>
    </location>
</feature>
<dbReference type="VEuPathDB" id="FungiDB:GVI51_L04983"/>
<evidence type="ECO:0000256" key="3">
    <source>
        <dbReference type="PROSITE-ProRule" id="PRU00283"/>
    </source>
</evidence>
<keyword evidence="3" id="KW-0547">Nucleotide-binding</keyword>
<feature type="binding site" evidence="3">
    <location>
        <begin position="128"/>
        <end position="135"/>
    </location>
    <ligand>
        <name>ATP</name>
        <dbReference type="ChEBI" id="CHEBI:30616"/>
    </ligand>
</feature>
<dbReference type="GO" id="GO:0007018">
    <property type="term" value="P:microtubule-based movement"/>
    <property type="evidence" value="ECO:0007669"/>
    <property type="project" value="InterPro"/>
</dbReference>
<comment type="similarity">
    <text evidence="3">Belongs to the TRAFAC class myosin-kinesin ATPase superfamily. Kinesin family.</text>
</comment>
<proteinExistence type="inferred from homology"/>
<dbReference type="PROSITE" id="PS50067">
    <property type="entry name" value="KINESIN_MOTOR_2"/>
    <property type="match status" value="1"/>
</dbReference>
<evidence type="ECO:0000256" key="5">
    <source>
        <dbReference type="SAM" id="MobiDB-lite"/>
    </source>
</evidence>
<dbReference type="InterPro" id="IPR027417">
    <property type="entry name" value="P-loop_NTPase"/>
</dbReference>
<dbReference type="Pfam" id="PF00225">
    <property type="entry name" value="Kinesin"/>
    <property type="match status" value="1"/>
</dbReference>
<protein>
    <submittedName>
        <fullName evidence="7">Kinesin-related protein SMY1</fullName>
    </submittedName>
</protein>
<feature type="coiled-coil region" evidence="4">
    <location>
        <begin position="425"/>
        <end position="472"/>
    </location>
</feature>
<comment type="caution">
    <text evidence="7">The sequence shown here is derived from an EMBL/GenBank/DDBJ whole genome shotgun (WGS) entry which is preliminary data.</text>
</comment>
<feature type="coiled-coil region" evidence="4">
    <location>
        <begin position="526"/>
        <end position="581"/>
    </location>
</feature>
<dbReference type="VEuPathDB" id="FungiDB:GWK60_L10087"/>
<dbReference type="SMART" id="SM00129">
    <property type="entry name" value="KISc"/>
    <property type="match status" value="1"/>
</dbReference>
<feature type="compositionally biased region" description="Low complexity" evidence="5">
    <location>
        <begin position="618"/>
        <end position="628"/>
    </location>
</feature>
<dbReference type="Proteomes" id="UP000054886">
    <property type="component" value="Unassembled WGS sequence"/>
</dbReference>